<name>A0A3R9S043_9GAMM</name>
<organism evidence="2 3">
    <name type="scientific">Acinetobacter lactucae</name>
    <dbReference type="NCBI Taxonomy" id="1785128"/>
    <lineage>
        <taxon>Bacteria</taxon>
        <taxon>Pseudomonadati</taxon>
        <taxon>Pseudomonadota</taxon>
        <taxon>Gammaproteobacteria</taxon>
        <taxon>Moraxellales</taxon>
        <taxon>Moraxellaceae</taxon>
        <taxon>Acinetobacter</taxon>
        <taxon>Acinetobacter calcoaceticus/baumannii complex</taxon>
    </lineage>
</organism>
<gene>
    <name evidence="2" type="ORF">EA756_07590</name>
</gene>
<proteinExistence type="predicted"/>
<evidence type="ECO:0008006" key="4">
    <source>
        <dbReference type="Google" id="ProtNLM"/>
    </source>
</evidence>
<evidence type="ECO:0000313" key="3">
    <source>
        <dbReference type="Proteomes" id="UP000276905"/>
    </source>
</evidence>
<comment type="caution">
    <text evidence="2">The sequence shown here is derived from an EMBL/GenBank/DDBJ whole genome shotgun (WGS) entry which is preliminary data.</text>
</comment>
<keyword evidence="1" id="KW-0812">Transmembrane</keyword>
<evidence type="ECO:0000313" key="2">
    <source>
        <dbReference type="EMBL" id="RSO58120.1"/>
    </source>
</evidence>
<evidence type="ECO:0000256" key="1">
    <source>
        <dbReference type="SAM" id="Phobius"/>
    </source>
</evidence>
<protein>
    <recommendedName>
        <fullName evidence="4">DUF4260 family protein</fullName>
    </recommendedName>
</protein>
<keyword evidence="1" id="KW-0472">Membrane</keyword>
<accession>A0A3R9S043</accession>
<reference evidence="2 3" key="1">
    <citation type="submission" date="2018-10" db="EMBL/GenBank/DDBJ databases">
        <title>GWAS and RNA-Seq identify cryptic mechanisms of antimicrobial resistance in Acinetobacter baumannii.</title>
        <authorList>
            <person name="Sahl J.W."/>
        </authorList>
    </citation>
    <scope>NUCLEOTIDE SEQUENCE [LARGE SCALE GENOMIC DNA]</scope>
    <source>
        <strain evidence="2 3">TG41018</strain>
    </source>
</reference>
<keyword evidence="1" id="KW-1133">Transmembrane helix</keyword>
<feature type="transmembrane region" description="Helical" evidence="1">
    <location>
        <begin position="12"/>
        <end position="27"/>
    </location>
</feature>
<dbReference type="Proteomes" id="UP000276905">
    <property type="component" value="Unassembled WGS sequence"/>
</dbReference>
<sequence>MLNKIHFLKKESFYLFFISIILTIILFNQINIIYYLVFFLLIDLIGYIPGRIWNLLKGDNDTAKIFYKLYNLCHNFATITIISLIWLYFVKNDYSFIALYTHLFLDRGLLGNFPKEEKDTFKTPTINLVD</sequence>
<dbReference type="AlphaFoldDB" id="A0A3R9S043"/>
<dbReference type="EMBL" id="RFES01000004">
    <property type="protein sequence ID" value="RSO58120.1"/>
    <property type="molecule type" value="Genomic_DNA"/>
</dbReference>
<feature type="transmembrane region" description="Helical" evidence="1">
    <location>
        <begin position="33"/>
        <end position="53"/>
    </location>
</feature>
<feature type="transmembrane region" description="Helical" evidence="1">
    <location>
        <begin position="65"/>
        <end position="89"/>
    </location>
</feature>